<dbReference type="EMBL" id="AGNL01040328">
    <property type="protein sequence ID" value="EJK52159.1"/>
    <property type="molecule type" value="Genomic_DNA"/>
</dbReference>
<organism evidence="1 2">
    <name type="scientific">Thalassiosira oceanica</name>
    <name type="common">Marine diatom</name>
    <dbReference type="NCBI Taxonomy" id="159749"/>
    <lineage>
        <taxon>Eukaryota</taxon>
        <taxon>Sar</taxon>
        <taxon>Stramenopiles</taxon>
        <taxon>Ochrophyta</taxon>
        <taxon>Bacillariophyta</taxon>
        <taxon>Coscinodiscophyceae</taxon>
        <taxon>Thalassiosirophycidae</taxon>
        <taxon>Thalassiosirales</taxon>
        <taxon>Thalassiosiraceae</taxon>
        <taxon>Thalassiosira</taxon>
    </lineage>
</organism>
<keyword evidence="2" id="KW-1185">Reference proteome</keyword>
<feature type="non-terminal residue" evidence="1">
    <location>
        <position position="23"/>
    </location>
</feature>
<dbReference type="AlphaFoldDB" id="K0RIT0"/>
<gene>
    <name evidence="1" type="ORF">THAOC_28603</name>
</gene>
<comment type="caution">
    <text evidence="1">The sequence shown here is derived from an EMBL/GenBank/DDBJ whole genome shotgun (WGS) entry which is preliminary data.</text>
</comment>
<sequence>MKLALVISAVIAALSSDPGAFAE</sequence>
<proteinExistence type="predicted"/>
<protein>
    <submittedName>
        <fullName evidence="1">Uncharacterized protein</fullName>
    </submittedName>
</protein>
<accession>K0RIT0</accession>
<name>K0RIT0_THAOC</name>
<reference evidence="1 2" key="1">
    <citation type="journal article" date="2012" name="Genome Biol.">
        <title>Genome and low-iron response of an oceanic diatom adapted to chronic iron limitation.</title>
        <authorList>
            <person name="Lommer M."/>
            <person name="Specht M."/>
            <person name="Roy A.S."/>
            <person name="Kraemer L."/>
            <person name="Andreson R."/>
            <person name="Gutowska M.A."/>
            <person name="Wolf J."/>
            <person name="Bergner S.V."/>
            <person name="Schilhabel M.B."/>
            <person name="Klostermeier U.C."/>
            <person name="Beiko R.G."/>
            <person name="Rosenstiel P."/>
            <person name="Hippler M."/>
            <person name="Laroche J."/>
        </authorList>
    </citation>
    <scope>NUCLEOTIDE SEQUENCE [LARGE SCALE GENOMIC DNA]</scope>
    <source>
        <strain evidence="1 2">CCMP1005</strain>
    </source>
</reference>
<evidence type="ECO:0000313" key="2">
    <source>
        <dbReference type="Proteomes" id="UP000266841"/>
    </source>
</evidence>
<evidence type="ECO:0000313" key="1">
    <source>
        <dbReference type="EMBL" id="EJK52159.1"/>
    </source>
</evidence>
<dbReference type="Proteomes" id="UP000266841">
    <property type="component" value="Unassembled WGS sequence"/>
</dbReference>